<dbReference type="WBParaSite" id="MCU_000168-RA">
    <property type="protein sequence ID" value="MCU_000168-RA"/>
    <property type="gene ID" value="MCU_000168"/>
</dbReference>
<dbReference type="InterPro" id="IPR014044">
    <property type="entry name" value="CAP_dom"/>
</dbReference>
<evidence type="ECO:0000313" key="3">
    <source>
        <dbReference type="WBParaSite" id="MCU_000168-RA"/>
    </source>
</evidence>
<accession>A0A5K3EFM3</accession>
<reference evidence="3" key="1">
    <citation type="submission" date="2019-11" db="UniProtKB">
        <authorList>
            <consortium name="WormBaseParasite"/>
        </authorList>
    </citation>
    <scope>IDENTIFICATION</scope>
</reference>
<feature type="chain" id="PRO_5024377614" evidence="1">
    <location>
        <begin position="18"/>
        <end position="209"/>
    </location>
</feature>
<organism evidence="3">
    <name type="scientific">Mesocestoides corti</name>
    <name type="common">Flatworm</name>
    <dbReference type="NCBI Taxonomy" id="53468"/>
    <lineage>
        <taxon>Eukaryota</taxon>
        <taxon>Metazoa</taxon>
        <taxon>Spiralia</taxon>
        <taxon>Lophotrochozoa</taxon>
        <taxon>Platyhelminthes</taxon>
        <taxon>Cestoda</taxon>
        <taxon>Eucestoda</taxon>
        <taxon>Cyclophyllidea</taxon>
        <taxon>Mesocestoididae</taxon>
        <taxon>Mesocestoides</taxon>
    </lineage>
</organism>
<dbReference type="Pfam" id="PF00188">
    <property type="entry name" value="CAP"/>
    <property type="match status" value="1"/>
</dbReference>
<dbReference type="SMART" id="SM00198">
    <property type="entry name" value="SCP"/>
    <property type="match status" value="1"/>
</dbReference>
<evidence type="ECO:0000259" key="2">
    <source>
        <dbReference type="SMART" id="SM00198"/>
    </source>
</evidence>
<feature type="signal peptide" evidence="1">
    <location>
        <begin position="1"/>
        <end position="17"/>
    </location>
</feature>
<sequence>MNKISVSLVTCLVVIRALSPQEREAVEEFGRKLREDVQPTASDIKLLSYSMKMEQLAEKYKNGCLHGSPDPILNPEYQDTQMLFWFDSGQPLPFSDYLKDILEQKQEYDFDKKRCRSTCVHYLQFVYANATEVGCATHVCRIDDASAANSYHVALCVLRKKYQRGRRPYYRGPSCSQCPSGYECFRRQCKQIDSAAAIKTTSAIHLSLV</sequence>
<dbReference type="SUPFAM" id="SSF55797">
    <property type="entry name" value="PR-1-like"/>
    <property type="match status" value="1"/>
</dbReference>
<feature type="domain" description="SCP" evidence="2">
    <location>
        <begin position="21"/>
        <end position="169"/>
    </location>
</feature>
<protein>
    <submittedName>
        <fullName evidence="3">SCP domain-containing protein</fullName>
    </submittedName>
</protein>
<evidence type="ECO:0000256" key="1">
    <source>
        <dbReference type="SAM" id="SignalP"/>
    </source>
</evidence>
<keyword evidence="1" id="KW-0732">Signal</keyword>
<dbReference type="Gene3D" id="3.40.33.10">
    <property type="entry name" value="CAP"/>
    <property type="match status" value="1"/>
</dbReference>
<proteinExistence type="predicted"/>
<dbReference type="InterPro" id="IPR035940">
    <property type="entry name" value="CAP_sf"/>
</dbReference>
<dbReference type="AlphaFoldDB" id="A0A5K3EFM3"/>
<name>A0A5K3EFM3_MESCO</name>